<evidence type="ECO:0000313" key="1">
    <source>
        <dbReference type="EMBL" id="PNS15034.1"/>
    </source>
</evidence>
<keyword evidence="2" id="KW-1185">Reference proteome</keyword>
<dbReference type="OrthoDB" id="4521980at2759"/>
<accession>A0A2K1QIP0</accession>
<sequence>MESPATVQWVLNINDSDFEKLKSGYWSAIMNQRWDICAGLTDQNGRIPIIISRSRSGIEHYILHITPRDGHGGPKVQAITRAQTMGTDRVAEEQAKMETVMMCRAYPGCRFIELPKYIPDMNRSEEAYLEHLFGPREE</sequence>
<dbReference type="Proteomes" id="UP000243797">
    <property type="component" value="Unassembled WGS sequence"/>
</dbReference>
<proteinExistence type="predicted"/>
<dbReference type="InParanoid" id="A0A2K1QIP0"/>
<evidence type="ECO:0000313" key="2">
    <source>
        <dbReference type="Proteomes" id="UP000243797"/>
    </source>
</evidence>
<organism evidence="1 2">
    <name type="scientific">Sphaceloma murrayae</name>
    <dbReference type="NCBI Taxonomy" id="2082308"/>
    <lineage>
        <taxon>Eukaryota</taxon>
        <taxon>Fungi</taxon>
        <taxon>Dikarya</taxon>
        <taxon>Ascomycota</taxon>
        <taxon>Pezizomycotina</taxon>
        <taxon>Dothideomycetes</taxon>
        <taxon>Dothideomycetidae</taxon>
        <taxon>Myriangiales</taxon>
        <taxon>Elsinoaceae</taxon>
        <taxon>Sphaceloma</taxon>
    </lineage>
</organism>
<reference evidence="1 2" key="1">
    <citation type="submission" date="2017-06" db="EMBL/GenBank/DDBJ databases">
        <title>Draft genome sequence of a variant of Elsinoe murrayae.</title>
        <authorList>
            <person name="Cheng Q."/>
        </authorList>
    </citation>
    <scope>NUCLEOTIDE SEQUENCE [LARGE SCALE GENOMIC DNA]</scope>
    <source>
        <strain evidence="1 2">CQ-2017a</strain>
    </source>
</reference>
<protein>
    <submittedName>
        <fullName evidence="1">Uncharacterized protein</fullName>
    </submittedName>
</protein>
<name>A0A2K1QIP0_9PEZI</name>
<dbReference type="STRING" id="2082308.A0A2K1QIP0"/>
<comment type="caution">
    <text evidence="1">The sequence shown here is derived from an EMBL/GenBank/DDBJ whole genome shotgun (WGS) entry which is preliminary data.</text>
</comment>
<dbReference type="EMBL" id="NKHZ01000081">
    <property type="protein sequence ID" value="PNS15034.1"/>
    <property type="molecule type" value="Genomic_DNA"/>
</dbReference>
<gene>
    <name evidence="1" type="ORF">CAC42_2263</name>
</gene>
<dbReference type="AlphaFoldDB" id="A0A2K1QIP0"/>